<protein>
    <recommendedName>
        <fullName evidence="5">Alcohol dehydrogenase-like C-terminal domain-containing protein</fullName>
    </recommendedName>
</protein>
<evidence type="ECO:0000313" key="7">
    <source>
        <dbReference type="Proteomes" id="UP000593564"/>
    </source>
</evidence>
<reference evidence="6 7" key="2">
    <citation type="submission" date="2020-07" db="EMBL/GenBank/DDBJ databases">
        <title>Genome assembly of wild tea tree DASZ reveals pedigree and selection history of tea varieties.</title>
        <authorList>
            <person name="Zhang W."/>
        </authorList>
    </citation>
    <scope>NUCLEOTIDE SEQUENCE [LARGE SCALE GENOMIC DNA]</scope>
    <source>
        <strain evidence="7">cv. G240</strain>
        <tissue evidence="6">Leaf</tissue>
    </source>
</reference>
<evidence type="ECO:0000259" key="5">
    <source>
        <dbReference type="Pfam" id="PF00107"/>
    </source>
</evidence>
<dbReference type="Pfam" id="PF00107">
    <property type="entry name" value="ADH_zinc_N"/>
    <property type="match status" value="1"/>
</dbReference>
<comment type="subunit">
    <text evidence="2">Homodimer.</text>
</comment>
<evidence type="ECO:0000313" key="6">
    <source>
        <dbReference type="EMBL" id="KAF5947513.1"/>
    </source>
</evidence>
<dbReference type="InterPro" id="IPR013149">
    <property type="entry name" value="ADH-like_C"/>
</dbReference>
<proteinExistence type="predicted"/>
<evidence type="ECO:0000256" key="4">
    <source>
        <dbReference type="ARBA" id="ARBA00022833"/>
    </source>
</evidence>
<dbReference type="GO" id="GO:0008270">
    <property type="term" value="F:zinc ion binding"/>
    <property type="evidence" value="ECO:0007669"/>
    <property type="project" value="TreeGrafter"/>
</dbReference>
<evidence type="ECO:0000256" key="2">
    <source>
        <dbReference type="ARBA" id="ARBA00011738"/>
    </source>
</evidence>
<evidence type="ECO:0000256" key="3">
    <source>
        <dbReference type="ARBA" id="ARBA00022723"/>
    </source>
</evidence>
<dbReference type="GO" id="GO:0051903">
    <property type="term" value="F:S-(hydroxymethyl)glutathione dehydrogenase [NAD(P)+] activity"/>
    <property type="evidence" value="ECO:0007669"/>
    <property type="project" value="TreeGrafter"/>
</dbReference>
<dbReference type="EMBL" id="JACBKZ010000006">
    <property type="protein sequence ID" value="KAF5947513.1"/>
    <property type="molecule type" value="Genomic_DNA"/>
</dbReference>
<gene>
    <name evidence="6" type="ORF">HYC85_013470</name>
</gene>
<sequence>MSLIWKTVSQVIAGAQTQGAGRIIGVDTNKKKREKGVAFGMTDFINPSEHSKKSISELTGGLGVDYCFECTGVGALVNETIKSIKPVLLYKIPTHIHIHRGVGIAILLGAGTHKSVEINFMPLLSGRAMKYSVFGGIKVQSDLPVIVDKCINKCCVTYILNKSLICQLTQITIIHWLIQIHRFVESN</sequence>
<reference evidence="7" key="1">
    <citation type="journal article" date="2020" name="Nat. Commun.">
        <title>Genome assembly of wild tea tree DASZ reveals pedigree and selection history of tea varieties.</title>
        <authorList>
            <person name="Zhang W."/>
            <person name="Zhang Y."/>
            <person name="Qiu H."/>
            <person name="Guo Y."/>
            <person name="Wan H."/>
            <person name="Zhang X."/>
            <person name="Scossa F."/>
            <person name="Alseekh S."/>
            <person name="Zhang Q."/>
            <person name="Wang P."/>
            <person name="Xu L."/>
            <person name="Schmidt M.H."/>
            <person name="Jia X."/>
            <person name="Li D."/>
            <person name="Zhu A."/>
            <person name="Guo F."/>
            <person name="Chen W."/>
            <person name="Ni D."/>
            <person name="Usadel B."/>
            <person name="Fernie A.R."/>
            <person name="Wen W."/>
        </authorList>
    </citation>
    <scope>NUCLEOTIDE SEQUENCE [LARGE SCALE GENOMIC DNA]</scope>
    <source>
        <strain evidence="7">cv. G240</strain>
    </source>
</reference>
<keyword evidence="4" id="KW-0862">Zinc</keyword>
<dbReference type="Gene3D" id="3.40.50.720">
    <property type="entry name" value="NAD(P)-binding Rossmann-like Domain"/>
    <property type="match status" value="1"/>
</dbReference>
<organism evidence="6 7">
    <name type="scientific">Camellia sinensis</name>
    <name type="common">Tea plant</name>
    <name type="synonym">Thea sinensis</name>
    <dbReference type="NCBI Taxonomy" id="4442"/>
    <lineage>
        <taxon>Eukaryota</taxon>
        <taxon>Viridiplantae</taxon>
        <taxon>Streptophyta</taxon>
        <taxon>Embryophyta</taxon>
        <taxon>Tracheophyta</taxon>
        <taxon>Spermatophyta</taxon>
        <taxon>Magnoliopsida</taxon>
        <taxon>eudicotyledons</taxon>
        <taxon>Gunneridae</taxon>
        <taxon>Pentapetalae</taxon>
        <taxon>asterids</taxon>
        <taxon>Ericales</taxon>
        <taxon>Theaceae</taxon>
        <taxon>Camellia</taxon>
    </lineage>
</organism>
<comment type="caution">
    <text evidence="6">The sequence shown here is derived from an EMBL/GenBank/DDBJ whole genome shotgun (WGS) entry which is preliminary data.</text>
</comment>
<dbReference type="PANTHER" id="PTHR43880:SF38">
    <property type="entry name" value="ALCOHOL DEHYDROGENASE-RELATED"/>
    <property type="match status" value="1"/>
</dbReference>
<keyword evidence="7" id="KW-1185">Reference proteome</keyword>
<dbReference type="SUPFAM" id="SSF51735">
    <property type="entry name" value="NAD(P)-binding Rossmann-fold domains"/>
    <property type="match status" value="1"/>
</dbReference>
<comment type="cofactor">
    <cofactor evidence="1">
        <name>Zn(2+)</name>
        <dbReference type="ChEBI" id="CHEBI:29105"/>
    </cofactor>
</comment>
<dbReference type="Proteomes" id="UP000593564">
    <property type="component" value="Unassembled WGS sequence"/>
</dbReference>
<dbReference type="GO" id="GO:0005829">
    <property type="term" value="C:cytosol"/>
    <property type="evidence" value="ECO:0007669"/>
    <property type="project" value="TreeGrafter"/>
</dbReference>
<dbReference type="AlphaFoldDB" id="A0A7J7H3F8"/>
<dbReference type="Gene3D" id="3.90.180.10">
    <property type="entry name" value="Medium-chain alcohol dehydrogenases, catalytic domain"/>
    <property type="match status" value="1"/>
</dbReference>
<dbReference type="GO" id="GO:0046294">
    <property type="term" value="P:formaldehyde catabolic process"/>
    <property type="evidence" value="ECO:0007669"/>
    <property type="project" value="TreeGrafter"/>
</dbReference>
<evidence type="ECO:0000256" key="1">
    <source>
        <dbReference type="ARBA" id="ARBA00001947"/>
    </source>
</evidence>
<feature type="domain" description="Alcohol dehydrogenase-like C-terminal" evidence="5">
    <location>
        <begin position="11"/>
        <end position="86"/>
    </location>
</feature>
<dbReference type="PANTHER" id="PTHR43880">
    <property type="entry name" value="ALCOHOL DEHYDROGENASE"/>
    <property type="match status" value="1"/>
</dbReference>
<accession>A0A7J7H3F8</accession>
<name>A0A7J7H3F8_CAMSI</name>
<keyword evidence="3" id="KW-0479">Metal-binding</keyword>
<dbReference type="InterPro" id="IPR036291">
    <property type="entry name" value="NAD(P)-bd_dom_sf"/>
</dbReference>